<organism evidence="2 3">
    <name type="scientific">Holothuria leucospilota</name>
    <name type="common">Black long sea cucumber</name>
    <name type="synonym">Mertensiothuria leucospilota</name>
    <dbReference type="NCBI Taxonomy" id="206669"/>
    <lineage>
        <taxon>Eukaryota</taxon>
        <taxon>Metazoa</taxon>
        <taxon>Echinodermata</taxon>
        <taxon>Eleutherozoa</taxon>
        <taxon>Echinozoa</taxon>
        <taxon>Holothuroidea</taxon>
        <taxon>Aspidochirotacea</taxon>
        <taxon>Aspidochirotida</taxon>
        <taxon>Holothuriidae</taxon>
        <taxon>Holothuria</taxon>
    </lineage>
</organism>
<dbReference type="OrthoDB" id="2544694at2759"/>
<protein>
    <submittedName>
        <fullName evidence="2">Carcinine transporter</fullName>
    </submittedName>
</protein>
<keyword evidence="1" id="KW-1133">Transmembrane helix</keyword>
<evidence type="ECO:0000256" key="1">
    <source>
        <dbReference type="SAM" id="Phobius"/>
    </source>
</evidence>
<dbReference type="EMBL" id="JAIZAY010000021">
    <property type="protein sequence ID" value="KAJ8021288.1"/>
    <property type="molecule type" value="Genomic_DNA"/>
</dbReference>
<feature type="transmembrane region" description="Helical" evidence="1">
    <location>
        <begin position="135"/>
        <end position="157"/>
    </location>
</feature>
<dbReference type="AlphaFoldDB" id="A0A9Q1BDD5"/>
<sequence length="202" mass="23090">MDFNYALNSVGKFGKYQKILTFLLCLPILIECMHFYVQVFAAGESDHWCQSWKDENFKDLNLSDIQCKNPKKETSVPVKVTNGDEIVFEQCEKYNASGTDLETAMLAEKNNYTTPEKIPCDEGWIHNKSTFPSTIIIDLAITIPYVPVLVLEFLFVLESPLWFIAKENIEEADKVLDKVAIRNGKKCTDSILKSFESNTEVR</sequence>
<keyword evidence="3" id="KW-1185">Reference proteome</keyword>
<reference evidence="2" key="1">
    <citation type="submission" date="2021-10" db="EMBL/GenBank/DDBJ databases">
        <title>Tropical sea cucumber genome reveals ecological adaptation and Cuvierian tubules defense mechanism.</title>
        <authorList>
            <person name="Chen T."/>
        </authorList>
    </citation>
    <scope>NUCLEOTIDE SEQUENCE</scope>
    <source>
        <strain evidence="2">Nanhai2018</strain>
        <tissue evidence="2">Muscle</tissue>
    </source>
</reference>
<dbReference type="Proteomes" id="UP001152320">
    <property type="component" value="Chromosome 21"/>
</dbReference>
<evidence type="ECO:0000313" key="3">
    <source>
        <dbReference type="Proteomes" id="UP001152320"/>
    </source>
</evidence>
<feature type="transmembrane region" description="Helical" evidence="1">
    <location>
        <begin position="19"/>
        <end position="37"/>
    </location>
</feature>
<evidence type="ECO:0000313" key="2">
    <source>
        <dbReference type="EMBL" id="KAJ8021288.1"/>
    </source>
</evidence>
<gene>
    <name evidence="2" type="ORF">HOLleu_38442</name>
</gene>
<proteinExistence type="predicted"/>
<accession>A0A9Q1BDD5</accession>
<comment type="caution">
    <text evidence="2">The sequence shown here is derived from an EMBL/GenBank/DDBJ whole genome shotgun (WGS) entry which is preliminary data.</text>
</comment>
<keyword evidence="1" id="KW-0812">Transmembrane</keyword>
<name>A0A9Q1BDD5_HOLLE</name>
<keyword evidence="1" id="KW-0472">Membrane</keyword>